<keyword evidence="6" id="KW-0966">Cell projection</keyword>
<proteinExistence type="inferred from homology"/>
<evidence type="ECO:0000256" key="6">
    <source>
        <dbReference type="ARBA" id="ARBA00023273"/>
    </source>
</evidence>
<keyword evidence="4 7" id="KW-0175">Coiled coil</keyword>
<evidence type="ECO:0000256" key="4">
    <source>
        <dbReference type="ARBA" id="ARBA00023054"/>
    </source>
</evidence>
<evidence type="ECO:0000256" key="3">
    <source>
        <dbReference type="ARBA" id="ARBA00022794"/>
    </source>
</evidence>
<evidence type="ECO:0000313" key="9">
    <source>
        <dbReference type="EMBL" id="GMS81254.1"/>
    </source>
</evidence>
<dbReference type="Proteomes" id="UP001432027">
    <property type="component" value="Unassembled WGS sequence"/>
</dbReference>
<evidence type="ECO:0000256" key="5">
    <source>
        <dbReference type="ARBA" id="ARBA00023069"/>
    </source>
</evidence>
<evidence type="ECO:0000256" key="2">
    <source>
        <dbReference type="ARBA" id="ARBA00008340"/>
    </source>
</evidence>
<dbReference type="PANTHER" id="PTHR21547:SF0">
    <property type="entry name" value="CLUSTERIN-ASSOCIATED PROTEIN 1"/>
    <property type="match status" value="1"/>
</dbReference>
<feature type="coiled-coil region" evidence="7">
    <location>
        <begin position="196"/>
        <end position="244"/>
    </location>
</feature>
<dbReference type="PANTHER" id="PTHR21547">
    <property type="entry name" value="CLUSTERIN ASSOCIATED PROTEIN 1"/>
    <property type="match status" value="1"/>
</dbReference>
<accession>A0AAV5SIK8</accession>
<feature type="non-terminal residue" evidence="9">
    <location>
        <position position="1"/>
    </location>
</feature>
<keyword evidence="10" id="KW-1185">Reference proteome</keyword>
<dbReference type="EMBL" id="BTSX01000001">
    <property type="protein sequence ID" value="GMS81254.1"/>
    <property type="molecule type" value="Genomic_DNA"/>
</dbReference>
<sequence>LKFRSNLQFRRLKYREEMSYRELRTITELARALAYPRIISIENFRTPNFALVAEMLEWIVKRFEPGALVSADCANEQERVIFIKACVTMLLQNARIKLNPKKLYQADGYAVQELLVPMRILYSATRQRPAEELNAQWNALKMTLGTRMREVGVARQLSAQLPQVGALLNDLLQKDLYMRKERARATSRTVSVQEAERSLKLSIAAVETERKETEEKIANIETDEKSLDEKIERKRREFDHMQKRYAKLQSYRPAHMDEYEKYEAKLKEVYEQYVIKFRNLAYLRQLQSELERADQQRAIEAERSMRETVEKLRLEQLNQKDAIEDEMEMLPVFQPPPEAHRGARKVFGNMMGAGLSDEEDEEESDEDHPGASGLAEEEEEEEVERFGAIQLEDDDKQAVSSGDEF</sequence>
<dbReference type="AlphaFoldDB" id="A0AAV5SIK8"/>
<evidence type="ECO:0000256" key="8">
    <source>
        <dbReference type="SAM" id="MobiDB-lite"/>
    </source>
</evidence>
<reference evidence="9" key="1">
    <citation type="submission" date="2023-10" db="EMBL/GenBank/DDBJ databases">
        <title>Genome assembly of Pristionchus species.</title>
        <authorList>
            <person name="Yoshida K."/>
            <person name="Sommer R.J."/>
        </authorList>
    </citation>
    <scope>NUCLEOTIDE SEQUENCE</scope>
    <source>
        <strain evidence="9">RS0144</strain>
    </source>
</reference>
<feature type="compositionally biased region" description="Acidic residues" evidence="8">
    <location>
        <begin position="356"/>
        <end position="366"/>
    </location>
</feature>
<feature type="region of interest" description="Disordered" evidence="8">
    <location>
        <begin position="350"/>
        <end position="405"/>
    </location>
</feature>
<comment type="subcellular location">
    <subcellularLocation>
        <location evidence="1">Cell projection</location>
        <location evidence="1">Cilium</location>
    </subcellularLocation>
</comment>
<dbReference type="GO" id="GO:0005929">
    <property type="term" value="C:cilium"/>
    <property type="evidence" value="ECO:0007669"/>
    <property type="project" value="UniProtKB-SubCell"/>
</dbReference>
<evidence type="ECO:0000256" key="7">
    <source>
        <dbReference type="SAM" id="Coils"/>
    </source>
</evidence>
<dbReference type="GO" id="GO:0005815">
    <property type="term" value="C:microtubule organizing center"/>
    <property type="evidence" value="ECO:0007669"/>
    <property type="project" value="TreeGrafter"/>
</dbReference>
<evidence type="ECO:0000313" key="10">
    <source>
        <dbReference type="Proteomes" id="UP001432027"/>
    </source>
</evidence>
<evidence type="ECO:0008006" key="11">
    <source>
        <dbReference type="Google" id="ProtNLM"/>
    </source>
</evidence>
<comment type="similarity">
    <text evidence="2">Belongs to the CLUAP1 family.</text>
</comment>
<dbReference type="InterPro" id="IPR019366">
    <property type="entry name" value="Clusterin-associated_protein-1"/>
</dbReference>
<name>A0AAV5SIK8_9BILA</name>
<dbReference type="GO" id="GO:0060271">
    <property type="term" value="P:cilium assembly"/>
    <property type="evidence" value="ECO:0007669"/>
    <property type="project" value="TreeGrafter"/>
</dbReference>
<keyword evidence="5" id="KW-0969">Cilium</keyword>
<dbReference type="Pfam" id="PF10234">
    <property type="entry name" value="Cluap1"/>
    <property type="match status" value="1"/>
</dbReference>
<dbReference type="GO" id="GO:0030992">
    <property type="term" value="C:intraciliary transport particle B"/>
    <property type="evidence" value="ECO:0007669"/>
    <property type="project" value="TreeGrafter"/>
</dbReference>
<comment type="caution">
    <text evidence="9">The sequence shown here is derived from an EMBL/GenBank/DDBJ whole genome shotgun (WGS) entry which is preliminary data.</text>
</comment>
<keyword evidence="3" id="KW-0970">Cilium biogenesis/degradation</keyword>
<protein>
    <recommendedName>
        <fullName evidence="11">Clusterin-associated protein 1</fullName>
    </recommendedName>
</protein>
<evidence type="ECO:0000256" key="1">
    <source>
        <dbReference type="ARBA" id="ARBA00004138"/>
    </source>
</evidence>
<gene>
    <name evidence="9" type="ORF">PENTCL1PPCAC_3429</name>
</gene>
<organism evidence="9 10">
    <name type="scientific">Pristionchus entomophagus</name>
    <dbReference type="NCBI Taxonomy" id="358040"/>
    <lineage>
        <taxon>Eukaryota</taxon>
        <taxon>Metazoa</taxon>
        <taxon>Ecdysozoa</taxon>
        <taxon>Nematoda</taxon>
        <taxon>Chromadorea</taxon>
        <taxon>Rhabditida</taxon>
        <taxon>Rhabditina</taxon>
        <taxon>Diplogasteromorpha</taxon>
        <taxon>Diplogasteroidea</taxon>
        <taxon>Neodiplogasteridae</taxon>
        <taxon>Pristionchus</taxon>
    </lineage>
</organism>